<dbReference type="InterPro" id="IPR040999">
    <property type="entry name" value="Mak_N_cap"/>
</dbReference>
<dbReference type="eggNOG" id="COG3281">
    <property type="taxonomic scope" value="Bacteria"/>
</dbReference>
<dbReference type="HOGENOM" id="CLU_108515_0_0_11"/>
<keyword evidence="3" id="KW-0418">Kinase</keyword>
<dbReference type="GO" id="GO:0005524">
    <property type="term" value="F:ATP binding"/>
    <property type="evidence" value="ECO:0007669"/>
    <property type="project" value="UniProtKB-KW"/>
</dbReference>
<evidence type="ECO:0000256" key="2">
    <source>
        <dbReference type="ARBA" id="ARBA00022741"/>
    </source>
</evidence>
<dbReference type="RefSeq" id="WP_038679001.1">
    <property type="nucleotide sequence ID" value="NZ_BJMC01000009.1"/>
</dbReference>
<dbReference type="GO" id="GO:0016301">
    <property type="term" value="F:kinase activity"/>
    <property type="evidence" value="ECO:0007669"/>
    <property type="project" value="UniProtKB-KW"/>
</dbReference>
<keyword evidence="4" id="KW-0067">ATP-binding</keyword>
<dbReference type="GeneID" id="96609933"/>
<proteinExistence type="predicted"/>
<evidence type="ECO:0000256" key="1">
    <source>
        <dbReference type="ARBA" id="ARBA00022679"/>
    </source>
</evidence>
<evidence type="ECO:0000256" key="3">
    <source>
        <dbReference type="ARBA" id="ARBA00022777"/>
    </source>
</evidence>
<keyword evidence="1" id="KW-0808">Transferase</keyword>
<reference evidence="5 6" key="1">
    <citation type="journal article" date="2015" name="Genome Announc.">
        <title>Complete Genome Sequence of Steroid-Transforming Nocardioides simplex VKM Ac-2033D.</title>
        <authorList>
            <person name="Shtratnikova V.Y."/>
            <person name="Schelkunov M.I."/>
            <person name="Pekov Y.A."/>
            <person name="Fokina V.V."/>
            <person name="Logacheva M.D."/>
            <person name="Sokolov S.L."/>
            <person name="Bragin E.Y."/>
            <person name="Ashapkin V.V."/>
            <person name="Donova M.V."/>
        </authorList>
    </citation>
    <scope>NUCLEOTIDE SEQUENCE [LARGE SCALE GENOMIC DNA]</scope>
    <source>
        <strain evidence="5 6">VKM Ac-2033D</strain>
    </source>
</reference>
<keyword evidence="6" id="KW-1185">Reference proteome</keyword>
<dbReference type="STRING" id="2045.KR76_13765"/>
<gene>
    <name evidence="5" type="ORF">KR76_13765</name>
</gene>
<name>A0A0A1DLR9_NOCSI</name>
<dbReference type="AlphaFoldDB" id="A0A0A1DLR9"/>
<dbReference type="KEGG" id="psim:KR76_13765"/>
<protein>
    <submittedName>
        <fullName evidence="5">Uncharacterized protein</fullName>
    </submittedName>
</protein>
<dbReference type="EMBL" id="CP009896">
    <property type="protein sequence ID" value="AIY17547.1"/>
    <property type="molecule type" value="Genomic_DNA"/>
</dbReference>
<evidence type="ECO:0000256" key="4">
    <source>
        <dbReference type="ARBA" id="ARBA00022840"/>
    </source>
</evidence>
<organism evidence="5 6">
    <name type="scientific">Nocardioides simplex</name>
    <name type="common">Arthrobacter simplex</name>
    <dbReference type="NCBI Taxonomy" id="2045"/>
    <lineage>
        <taxon>Bacteria</taxon>
        <taxon>Bacillati</taxon>
        <taxon>Actinomycetota</taxon>
        <taxon>Actinomycetes</taxon>
        <taxon>Propionibacteriales</taxon>
        <taxon>Nocardioidaceae</taxon>
        <taxon>Pimelobacter</taxon>
    </lineage>
</organism>
<dbReference type="Pfam" id="PF18085">
    <property type="entry name" value="Mak_N_cap"/>
    <property type="match status" value="1"/>
</dbReference>
<dbReference type="OrthoDB" id="3787729at2"/>
<dbReference type="Proteomes" id="UP000030300">
    <property type="component" value="Chromosome"/>
</dbReference>
<accession>A0A0A1DLR9</accession>
<evidence type="ECO:0000313" key="6">
    <source>
        <dbReference type="Proteomes" id="UP000030300"/>
    </source>
</evidence>
<keyword evidence="2" id="KW-0547">Nucleotide-binding</keyword>
<evidence type="ECO:0000313" key="5">
    <source>
        <dbReference type="EMBL" id="AIY17547.1"/>
    </source>
</evidence>
<sequence length="155" mass="16247">MAIIHRATLSPSKPELLAAWLGGEVEVLGSFRYDDPAGEVGVEAFVVRVGGEVRHVPLAYRGAPATYDGAVPVGTMEHSVLGARWVYDGTADPVVQGCYARALAGEQEQAVMELWDAGEMVGVVPGSVVVRREGEGDAARLVATWDSGTLVVAGD</sequence>